<keyword evidence="2" id="KW-1185">Reference proteome</keyword>
<proteinExistence type="predicted"/>
<accession>A0A4Y2K9Y6</accession>
<dbReference type="EMBL" id="BGPR01004295">
    <property type="protein sequence ID" value="GBM98132.1"/>
    <property type="molecule type" value="Genomic_DNA"/>
</dbReference>
<organism evidence="1 2">
    <name type="scientific">Araneus ventricosus</name>
    <name type="common">Orbweaver spider</name>
    <name type="synonym">Epeira ventricosa</name>
    <dbReference type="NCBI Taxonomy" id="182803"/>
    <lineage>
        <taxon>Eukaryota</taxon>
        <taxon>Metazoa</taxon>
        <taxon>Ecdysozoa</taxon>
        <taxon>Arthropoda</taxon>
        <taxon>Chelicerata</taxon>
        <taxon>Arachnida</taxon>
        <taxon>Araneae</taxon>
        <taxon>Araneomorphae</taxon>
        <taxon>Entelegynae</taxon>
        <taxon>Araneoidea</taxon>
        <taxon>Araneidae</taxon>
        <taxon>Araneus</taxon>
    </lineage>
</organism>
<dbReference type="OrthoDB" id="8300685at2759"/>
<dbReference type="Proteomes" id="UP000499080">
    <property type="component" value="Unassembled WGS sequence"/>
</dbReference>
<dbReference type="AlphaFoldDB" id="A0A4Y2K9Y6"/>
<reference evidence="1 2" key="1">
    <citation type="journal article" date="2019" name="Sci. Rep.">
        <title>Orb-weaving spider Araneus ventricosus genome elucidates the spidroin gene catalogue.</title>
        <authorList>
            <person name="Kono N."/>
            <person name="Nakamura H."/>
            <person name="Ohtoshi R."/>
            <person name="Moran D.A.P."/>
            <person name="Shinohara A."/>
            <person name="Yoshida Y."/>
            <person name="Fujiwara M."/>
            <person name="Mori M."/>
            <person name="Tomita M."/>
            <person name="Arakawa K."/>
        </authorList>
    </citation>
    <scope>NUCLEOTIDE SEQUENCE [LARGE SCALE GENOMIC DNA]</scope>
</reference>
<dbReference type="PANTHER" id="PTHR45823:SF1">
    <property type="entry name" value="T-SNARE COILED-COIL HOMOLOGY DOMAIN-CONTAINING PROTEIN"/>
    <property type="match status" value="1"/>
</dbReference>
<dbReference type="PANTHER" id="PTHR45823">
    <property type="entry name" value="T-SNARE COILED-COIL HOMOLOGY DOMAIN-CONTAINING PROTEIN"/>
    <property type="match status" value="1"/>
</dbReference>
<protein>
    <submittedName>
        <fullName evidence="1">Uncharacterized protein</fullName>
    </submittedName>
</protein>
<name>A0A4Y2K9Y6_ARAVE</name>
<gene>
    <name evidence="1" type="ORF">AVEN_229774_1</name>
</gene>
<evidence type="ECO:0000313" key="1">
    <source>
        <dbReference type="EMBL" id="GBM98132.1"/>
    </source>
</evidence>
<sequence>MEKSLESRFGDSHLTQFYRTELKTRRQKPGECLHALAADMERLMNLAYAECSQEVRDSLAAQNFVDAIRDEDTQHLTRLMDAKDFKSILAYSMK</sequence>
<evidence type="ECO:0000313" key="2">
    <source>
        <dbReference type="Proteomes" id="UP000499080"/>
    </source>
</evidence>
<comment type="caution">
    <text evidence="1">The sequence shown here is derived from an EMBL/GenBank/DDBJ whole genome shotgun (WGS) entry which is preliminary data.</text>
</comment>